<dbReference type="OrthoDB" id="5376498at2759"/>
<feature type="compositionally biased region" description="Basic and acidic residues" evidence="1">
    <location>
        <begin position="139"/>
        <end position="150"/>
    </location>
</feature>
<dbReference type="EMBL" id="AMGY01000003">
    <property type="protein sequence ID" value="EXJ87274.1"/>
    <property type="molecule type" value="Genomic_DNA"/>
</dbReference>
<protein>
    <submittedName>
        <fullName evidence="2">Uncharacterized protein</fullName>
    </submittedName>
</protein>
<sequence length="177" mass="19282">MTVSVEDLAALPMPDMITLLFKFHKSTTVLSVLPTTPFTEIKALLLAALQSRNLKYLPNTTIPLPETPQELEFGVLADKRDPSKGWVPLYINEQETLGPKGVKKRIGGKSSVLNESPLGAGLTDGSLVAYRIKAFYKEGQKDGHDNDKTSGEGTPGIEIDEDPGWDVVLPSFEDEGE</sequence>
<keyword evidence="3" id="KW-1185">Reference proteome</keyword>
<evidence type="ECO:0000313" key="2">
    <source>
        <dbReference type="EMBL" id="EXJ87274.1"/>
    </source>
</evidence>
<organism evidence="2 3">
    <name type="scientific">Capronia epimyces CBS 606.96</name>
    <dbReference type="NCBI Taxonomy" id="1182542"/>
    <lineage>
        <taxon>Eukaryota</taxon>
        <taxon>Fungi</taxon>
        <taxon>Dikarya</taxon>
        <taxon>Ascomycota</taxon>
        <taxon>Pezizomycotina</taxon>
        <taxon>Eurotiomycetes</taxon>
        <taxon>Chaetothyriomycetidae</taxon>
        <taxon>Chaetothyriales</taxon>
        <taxon>Herpotrichiellaceae</taxon>
        <taxon>Capronia</taxon>
    </lineage>
</organism>
<dbReference type="GeneID" id="19168353"/>
<proteinExistence type="predicted"/>
<dbReference type="AlphaFoldDB" id="W9YY97"/>
<gene>
    <name evidence="2" type="ORF">A1O3_04233</name>
</gene>
<accession>W9YY97</accession>
<dbReference type="RefSeq" id="XP_007732553.1">
    <property type="nucleotide sequence ID" value="XM_007734363.1"/>
</dbReference>
<evidence type="ECO:0000256" key="1">
    <source>
        <dbReference type="SAM" id="MobiDB-lite"/>
    </source>
</evidence>
<dbReference type="Proteomes" id="UP000019478">
    <property type="component" value="Unassembled WGS sequence"/>
</dbReference>
<comment type="caution">
    <text evidence="2">The sequence shown here is derived from an EMBL/GenBank/DDBJ whole genome shotgun (WGS) entry which is preliminary data.</text>
</comment>
<dbReference type="eggNOG" id="ENOG502T0DY">
    <property type="taxonomic scope" value="Eukaryota"/>
</dbReference>
<name>W9YY97_9EURO</name>
<dbReference type="HOGENOM" id="CLU_108547_0_0_1"/>
<feature type="region of interest" description="Disordered" evidence="1">
    <location>
        <begin position="139"/>
        <end position="177"/>
    </location>
</feature>
<evidence type="ECO:0000313" key="3">
    <source>
        <dbReference type="Proteomes" id="UP000019478"/>
    </source>
</evidence>
<reference evidence="2 3" key="1">
    <citation type="submission" date="2013-03" db="EMBL/GenBank/DDBJ databases">
        <title>The Genome Sequence of Capronia epimyces CBS 606.96.</title>
        <authorList>
            <consortium name="The Broad Institute Genomics Platform"/>
            <person name="Cuomo C."/>
            <person name="de Hoog S."/>
            <person name="Gorbushina A."/>
            <person name="Walker B."/>
            <person name="Young S.K."/>
            <person name="Zeng Q."/>
            <person name="Gargeya S."/>
            <person name="Fitzgerald M."/>
            <person name="Haas B."/>
            <person name="Abouelleil A."/>
            <person name="Allen A.W."/>
            <person name="Alvarado L."/>
            <person name="Arachchi H.M."/>
            <person name="Berlin A.M."/>
            <person name="Chapman S.B."/>
            <person name="Gainer-Dewar J."/>
            <person name="Goldberg J."/>
            <person name="Griggs A."/>
            <person name="Gujja S."/>
            <person name="Hansen M."/>
            <person name="Howarth C."/>
            <person name="Imamovic A."/>
            <person name="Ireland A."/>
            <person name="Larimer J."/>
            <person name="McCowan C."/>
            <person name="Murphy C."/>
            <person name="Pearson M."/>
            <person name="Poon T.W."/>
            <person name="Priest M."/>
            <person name="Roberts A."/>
            <person name="Saif S."/>
            <person name="Shea T."/>
            <person name="Sisk P."/>
            <person name="Sykes S."/>
            <person name="Wortman J."/>
            <person name="Nusbaum C."/>
            <person name="Birren B."/>
        </authorList>
    </citation>
    <scope>NUCLEOTIDE SEQUENCE [LARGE SCALE GENOMIC DNA]</scope>
    <source>
        <strain evidence="2 3">CBS 606.96</strain>
    </source>
</reference>